<proteinExistence type="predicted"/>
<sequence length="323" mass="36218">MRCTTFLKLIQKPDRIDIANIISQTLQIARESMGNEVQLALVVNLNAQPPECTFTELRQLVLEMDVDIETSGNDEQVDNIGILSELGGYCEGKDQLITFNSSFEIPDNQILCRSTYVFGQPTFSQPIYDIIYVDPVGLGRWGTKSKELGIPVGWEAINHASALIETGIANSFEIDPSGGSHFQRHLFDAKMPFMYVHPRLNFFNWEWIKQKEKEGKVVFNGKYVKHICLRAGVNSHSSSFSKSFSHSSTSSIHSLSSSQSEVIDITTAPFFDVDNDVEKMIERVTISNSRNYASNSRFCQFIINCTIGTPKQTAIIAILTINN</sequence>
<name>A0A5J4WP25_9EUKA</name>
<accession>A0A5J4WP25</accession>
<dbReference type="EMBL" id="SNRW01001410">
    <property type="protein sequence ID" value="KAA6396503.1"/>
    <property type="molecule type" value="Genomic_DNA"/>
</dbReference>
<gene>
    <name evidence="1" type="ORF">EZS28_007968</name>
</gene>
<organism evidence="1 2">
    <name type="scientific">Streblomastix strix</name>
    <dbReference type="NCBI Taxonomy" id="222440"/>
    <lineage>
        <taxon>Eukaryota</taxon>
        <taxon>Metamonada</taxon>
        <taxon>Preaxostyla</taxon>
        <taxon>Oxymonadida</taxon>
        <taxon>Streblomastigidae</taxon>
        <taxon>Streblomastix</taxon>
    </lineage>
</organism>
<evidence type="ECO:0000313" key="2">
    <source>
        <dbReference type="Proteomes" id="UP000324800"/>
    </source>
</evidence>
<comment type="caution">
    <text evidence="1">The sequence shown here is derived from an EMBL/GenBank/DDBJ whole genome shotgun (WGS) entry which is preliminary data.</text>
</comment>
<protein>
    <submittedName>
        <fullName evidence="1">Uncharacterized protein</fullName>
    </submittedName>
</protein>
<evidence type="ECO:0000313" key="1">
    <source>
        <dbReference type="EMBL" id="KAA6396503.1"/>
    </source>
</evidence>
<dbReference type="AlphaFoldDB" id="A0A5J4WP25"/>
<reference evidence="1 2" key="1">
    <citation type="submission" date="2019-03" db="EMBL/GenBank/DDBJ databases">
        <title>Single cell metagenomics reveals metabolic interactions within the superorganism composed of flagellate Streblomastix strix and complex community of Bacteroidetes bacteria on its surface.</title>
        <authorList>
            <person name="Treitli S.C."/>
            <person name="Kolisko M."/>
            <person name="Husnik F."/>
            <person name="Keeling P."/>
            <person name="Hampl V."/>
        </authorList>
    </citation>
    <scope>NUCLEOTIDE SEQUENCE [LARGE SCALE GENOMIC DNA]</scope>
    <source>
        <strain evidence="1">ST1C</strain>
    </source>
</reference>
<dbReference type="Proteomes" id="UP000324800">
    <property type="component" value="Unassembled WGS sequence"/>
</dbReference>